<dbReference type="Pfam" id="PF00725">
    <property type="entry name" value="3HCDH"/>
    <property type="match status" value="1"/>
</dbReference>
<evidence type="ECO:0000259" key="4">
    <source>
        <dbReference type="Pfam" id="PF02737"/>
    </source>
</evidence>
<dbReference type="Proteomes" id="UP000182658">
    <property type="component" value="Unassembled WGS sequence"/>
</dbReference>
<name>A0A1J7IYH6_9PEZI</name>
<dbReference type="PANTHER" id="PTHR48075">
    <property type="entry name" value="3-HYDROXYACYL-COA DEHYDROGENASE FAMILY PROTEIN"/>
    <property type="match status" value="1"/>
</dbReference>
<reference evidence="5 6" key="1">
    <citation type="submission" date="2016-10" db="EMBL/GenBank/DDBJ databases">
        <title>Draft genome sequence of Coniochaeta ligniaria NRRL30616, a lignocellulolytic fungus for bioabatement of inhibitors in plant biomass hydrolysates.</title>
        <authorList>
            <consortium name="DOE Joint Genome Institute"/>
            <person name="Jimenez D.J."/>
            <person name="Hector R.E."/>
            <person name="Riley R."/>
            <person name="Sun H."/>
            <person name="Grigoriev I.V."/>
            <person name="Van Elsas J.D."/>
            <person name="Nichols N.N."/>
        </authorList>
    </citation>
    <scope>NUCLEOTIDE SEQUENCE [LARGE SCALE GENOMIC DNA]</scope>
    <source>
        <strain evidence="5 6">NRRL 30616</strain>
    </source>
</reference>
<dbReference type="Pfam" id="PF02737">
    <property type="entry name" value="3HCDH_N"/>
    <property type="match status" value="1"/>
</dbReference>
<keyword evidence="1" id="KW-0560">Oxidoreductase</keyword>
<proteinExistence type="predicted"/>
<dbReference type="GO" id="GO:0016616">
    <property type="term" value="F:oxidoreductase activity, acting on the CH-OH group of donors, NAD or NADP as acceptor"/>
    <property type="evidence" value="ECO:0007669"/>
    <property type="project" value="InterPro"/>
</dbReference>
<dbReference type="SUPFAM" id="SSF51735">
    <property type="entry name" value="NAD(P)-binding Rossmann-fold domains"/>
    <property type="match status" value="1"/>
</dbReference>
<evidence type="ECO:0000313" key="6">
    <source>
        <dbReference type="Proteomes" id="UP000182658"/>
    </source>
</evidence>
<dbReference type="InterPro" id="IPR008927">
    <property type="entry name" value="6-PGluconate_DH-like_C_sf"/>
</dbReference>
<gene>
    <name evidence="5" type="ORF">CONLIGDRAFT_630416</name>
</gene>
<dbReference type="STRING" id="1408157.A0A1J7IYH6"/>
<dbReference type="InterPro" id="IPR006176">
    <property type="entry name" value="3-OHacyl-CoA_DH_NAD-bd"/>
</dbReference>
<feature type="compositionally biased region" description="Basic and acidic residues" evidence="2">
    <location>
        <begin position="381"/>
        <end position="407"/>
    </location>
</feature>
<organism evidence="5 6">
    <name type="scientific">Coniochaeta ligniaria NRRL 30616</name>
    <dbReference type="NCBI Taxonomy" id="1408157"/>
    <lineage>
        <taxon>Eukaryota</taxon>
        <taxon>Fungi</taxon>
        <taxon>Dikarya</taxon>
        <taxon>Ascomycota</taxon>
        <taxon>Pezizomycotina</taxon>
        <taxon>Sordariomycetes</taxon>
        <taxon>Sordariomycetidae</taxon>
        <taxon>Coniochaetales</taxon>
        <taxon>Coniochaetaceae</taxon>
        <taxon>Coniochaeta</taxon>
    </lineage>
</organism>
<protein>
    <submittedName>
        <fullName evidence="5">NAD(P)-binding protein</fullName>
    </submittedName>
</protein>
<feature type="domain" description="3-hydroxyacyl-CoA dehydrogenase NAD binding" evidence="4">
    <location>
        <begin position="98"/>
        <end position="275"/>
    </location>
</feature>
<evidence type="ECO:0000256" key="2">
    <source>
        <dbReference type="SAM" id="MobiDB-lite"/>
    </source>
</evidence>
<dbReference type="GO" id="GO:0070403">
    <property type="term" value="F:NAD+ binding"/>
    <property type="evidence" value="ECO:0007669"/>
    <property type="project" value="InterPro"/>
</dbReference>
<sequence>MLLIGQLTVRGTSALLAPASTYTQPILCALTRHTSTYPNPFIDNQAYKKASRQLRLRRQPGLRHFTTKHSSLPPNSTLSPYHPPWSPPSEASLSIRPVLIVGAGNLGRRIATIWASDSRPVVLYDNSLTALASATEYITDSLASYCAVRGTHPGSVTMTTCIQSAADGNAEATPWMVIDCLPEDLVLKKSNLAEVEKHLRRDCILATNSSSFRAELLADAVPESVRGRVLNTHYFIPPRNRMVEIMSTTHTADAETMFSFLVSQMRRVGLEPVIVPAGLQSTGFVFNRVWAAVKRETLAVVKEGVASPKDVDALFRDFFHSEKGPCERMDEVGLDRVMEVEKMYVDERPGLGSDAVVEWLGKEYVSMGRVGEKGSSGDGLFTKEERDRLKEMRKEERKVAVEESKGA</sequence>
<keyword evidence="6" id="KW-1185">Reference proteome</keyword>
<evidence type="ECO:0000256" key="1">
    <source>
        <dbReference type="ARBA" id="ARBA00023002"/>
    </source>
</evidence>
<dbReference type="InterPro" id="IPR036291">
    <property type="entry name" value="NAD(P)-bd_dom_sf"/>
</dbReference>
<dbReference type="AlphaFoldDB" id="A0A1J7IYH6"/>
<dbReference type="Gene3D" id="1.10.1040.10">
    <property type="entry name" value="N-(1-d-carboxylethyl)-l-norvaline Dehydrogenase, domain 2"/>
    <property type="match status" value="1"/>
</dbReference>
<dbReference type="InterPro" id="IPR013328">
    <property type="entry name" value="6PGD_dom2"/>
</dbReference>
<dbReference type="Gene3D" id="3.40.50.720">
    <property type="entry name" value="NAD(P)-binding Rossmann-like Domain"/>
    <property type="match status" value="1"/>
</dbReference>
<evidence type="ECO:0000313" key="5">
    <source>
        <dbReference type="EMBL" id="OIW32807.1"/>
    </source>
</evidence>
<accession>A0A1J7IYH6</accession>
<feature type="region of interest" description="Disordered" evidence="2">
    <location>
        <begin position="372"/>
        <end position="407"/>
    </location>
</feature>
<feature type="domain" description="3-hydroxyacyl-CoA dehydrogenase C-terminal" evidence="3">
    <location>
        <begin position="283"/>
        <end position="376"/>
    </location>
</feature>
<dbReference type="EMBL" id="KV875095">
    <property type="protein sequence ID" value="OIW32807.1"/>
    <property type="molecule type" value="Genomic_DNA"/>
</dbReference>
<dbReference type="GO" id="GO:0006631">
    <property type="term" value="P:fatty acid metabolic process"/>
    <property type="evidence" value="ECO:0007669"/>
    <property type="project" value="InterPro"/>
</dbReference>
<evidence type="ECO:0000259" key="3">
    <source>
        <dbReference type="Pfam" id="PF00725"/>
    </source>
</evidence>
<dbReference type="InterPro" id="IPR006108">
    <property type="entry name" value="3HC_DH_C"/>
</dbReference>
<dbReference type="SUPFAM" id="SSF48179">
    <property type="entry name" value="6-phosphogluconate dehydrogenase C-terminal domain-like"/>
    <property type="match status" value="1"/>
</dbReference>
<dbReference type="OrthoDB" id="5958943at2759"/>
<dbReference type="InParanoid" id="A0A1J7IYH6"/>
<dbReference type="PANTHER" id="PTHR48075:SF3">
    <property type="entry name" value="3-HYDROXYACYL-COA DEHYDROGENASE"/>
    <property type="match status" value="1"/>
</dbReference>